<protein>
    <submittedName>
        <fullName evidence="1">Uncharacterized protein</fullName>
    </submittedName>
</protein>
<sequence length="274" mass="31570">MMHKSKSNQVLQVEHIKELHDHWTNCKSLIDEKDNGVLSTSKIDTVFHHVSKIILLVVDEHSSDTLERNKLVEGSYLETIIRNNIFELLLIWIEGNPTPKDEKSISTRDVLRKHLITAFEQLITQSKQNVLLYRPILQPLCQFLFKLSSQLRPSYDQIYGHLLHEVCILLCRNFQLLEFSKELCKEIFNQPYMIFSLLVPLVHRNDPLGDSARDSLLIIFGLSNKDDCLGQYLAYESDICPVSWLWLYKALSLNSGLCTTCSLVAFLFLGGSMM</sequence>
<dbReference type="STRING" id="6184.A0A430Q914"/>
<dbReference type="InterPro" id="IPR019384">
    <property type="entry name" value="FHIP"/>
</dbReference>
<dbReference type="PANTHER" id="PTHR21705:SF11">
    <property type="entry name" value="FHIP FAMILY PROTEIN CG3558"/>
    <property type="match status" value="1"/>
</dbReference>
<gene>
    <name evidence="1" type="ORF">DC041_0006433</name>
</gene>
<evidence type="ECO:0000313" key="1">
    <source>
        <dbReference type="EMBL" id="RTG84192.1"/>
    </source>
</evidence>
<dbReference type="Proteomes" id="UP000290809">
    <property type="component" value="Unassembled WGS sequence"/>
</dbReference>
<dbReference type="AlphaFoldDB" id="A0A430Q914"/>
<name>A0A430Q914_SCHBO</name>
<accession>A0A430Q914</accession>
<keyword evidence="2" id="KW-1185">Reference proteome</keyword>
<dbReference type="EMBL" id="QMKO01002240">
    <property type="protein sequence ID" value="RTG84192.1"/>
    <property type="molecule type" value="Genomic_DNA"/>
</dbReference>
<evidence type="ECO:0000313" key="2">
    <source>
        <dbReference type="Proteomes" id="UP000290809"/>
    </source>
</evidence>
<dbReference type="Pfam" id="PF10257">
    <property type="entry name" value="RAI16-like"/>
    <property type="match status" value="1"/>
</dbReference>
<proteinExistence type="predicted"/>
<reference evidence="1 2" key="1">
    <citation type="journal article" date="2019" name="PLoS Pathog.">
        <title>Genome sequence of the bovine parasite Schistosoma bovis Tanzania.</title>
        <authorList>
            <person name="Oey H."/>
            <person name="Zakrzewski M."/>
            <person name="Gobert G."/>
            <person name="Gravermann K."/>
            <person name="Stoye J."/>
            <person name="Jones M."/>
            <person name="Mcmanus D."/>
            <person name="Krause L."/>
        </authorList>
    </citation>
    <scope>NUCLEOTIDE SEQUENCE [LARGE SCALE GENOMIC DNA]</scope>
    <source>
        <strain evidence="1 2">TAN1997</strain>
    </source>
</reference>
<comment type="caution">
    <text evidence="1">The sequence shown here is derived from an EMBL/GenBank/DDBJ whole genome shotgun (WGS) entry which is preliminary data.</text>
</comment>
<organism evidence="1 2">
    <name type="scientific">Schistosoma bovis</name>
    <name type="common">Blood fluke</name>
    <dbReference type="NCBI Taxonomy" id="6184"/>
    <lineage>
        <taxon>Eukaryota</taxon>
        <taxon>Metazoa</taxon>
        <taxon>Spiralia</taxon>
        <taxon>Lophotrochozoa</taxon>
        <taxon>Platyhelminthes</taxon>
        <taxon>Trematoda</taxon>
        <taxon>Digenea</taxon>
        <taxon>Strigeidida</taxon>
        <taxon>Schistosomatoidea</taxon>
        <taxon>Schistosomatidae</taxon>
        <taxon>Schistosoma</taxon>
    </lineage>
</organism>
<dbReference type="PANTHER" id="PTHR21705">
    <property type="entry name" value="RAI16 PROTEIN-RELATED"/>
    <property type="match status" value="1"/>
</dbReference>